<keyword evidence="3 4" id="KW-0472">Membrane</keyword>
<proteinExistence type="predicted"/>
<accession>A0A1I7BQT6</accession>
<evidence type="ECO:0000256" key="4">
    <source>
        <dbReference type="SAM" id="Phobius"/>
    </source>
</evidence>
<feature type="domain" description="Major facilitator superfamily (MFS) profile" evidence="5">
    <location>
        <begin position="37"/>
        <end position="417"/>
    </location>
</feature>
<evidence type="ECO:0000256" key="1">
    <source>
        <dbReference type="ARBA" id="ARBA00022692"/>
    </source>
</evidence>
<dbReference type="InterPro" id="IPR036259">
    <property type="entry name" value="MFS_trans_sf"/>
</dbReference>
<protein>
    <submittedName>
        <fullName evidence="6">Predicted arabinose efflux permease, MFS family</fullName>
    </submittedName>
</protein>
<evidence type="ECO:0000259" key="5">
    <source>
        <dbReference type="PROSITE" id="PS50850"/>
    </source>
</evidence>
<feature type="transmembrane region" description="Helical" evidence="4">
    <location>
        <begin position="126"/>
        <end position="150"/>
    </location>
</feature>
<evidence type="ECO:0000256" key="2">
    <source>
        <dbReference type="ARBA" id="ARBA00022989"/>
    </source>
</evidence>
<dbReference type="Proteomes" id="UP000198844">
    <property type="component" value="Unassembled WGS sequence"/>
</dbReference>
<name>A0A1I7BQT6_9BURK</name>
<evidence type="ECO:0000256" key="3">
    <source>
        <dbReference type="ARBA" id="ARBA00023136"/>
    </source>
</evidence>
<sequence length="427" mass="44821">MRVERAQNREAKSRPTAPLMTDKSMRISLSDRKVAIPLFVLSVTQIIGWGTVGLPSIVGRQMAEDLRIDISYIFAANSVLYVVMGLWAPLLAKVFARFGAKRVMIAGTILSALGFLLLAVCRGPLLYFSGWVTLGTAGSATLSTAAYIMLNELAGSNAKRAIGGLMLITGLASSIFWPIASVLAKAVGWQATCVVYAGMMVFICLPLYVFGLPAATAPINQNLHQVADTTASAPARKGTFYLIAAAITLNAFVTFGYSAIFFELLKAVGLPATQAVALGSALGVIQVGARAVDFLGGARWDGISTGIFAGIVLPLSMVLLMLNRGSHTAVAIFVVLYGLGSGALAVARATIPLVFYDKVDYVSAASRIALPLNVISAAAPPLFIALLTRLGSTVLLEVTTLCSGTALILLLVLTRRRPALDSTAPVA</sequence>
<organism evidence="6 7">
    <name type="scientific">Paraburkholderia aspalathi</name>
    <dbReference type="NCBI Taxonomy" id="1324617"/>
    <lineage>
        <taxon>Bacteria</taxon>
        <taxon>Pseudomonadati</taxon>
        <taxon>Pseudomonadota</taxon>
        <taxon>Betaproteobacteria</taxon>
        <taxon>Burkholderiales</taxon>
        <taxon>Burkholderiaceae</taxon>
        <taxon>Paraburkholderia</taxon>
    </lineage>
</organism>
<keyword evidence="1 4" id="KW-0812">Transmembrane</keyword>
<dbReference type="InterPro" id="IPR011701">
    <property type="entry name" value="MFS"/>
</dbReference>
<gene>
    <name evidence="6" type="ORF">SAMN05192563_100533</name>
</gene>
<feature type="transmembrane region" description="Helical" evidence="4">
    <location>
        <begin position="162"/>
        <end position="184"/>
    </location>
</feature>
<dbReference type="EMBL" id="FPBH01000005">
    <property type="protein sequence ID" value="SFT89526.1"/>
    <property type="molecule type" value="Genomic_DNA"/>
</dbReference>
<dbReference type="SUPFAM" id="SSF103473">
    <property type="entry name" value="MFS general substrate transporter"/>
    <property type="match status" value="1"/>
</dbReference>
<dbReference type="InterPro" id="IPR050327">
    <property type="entry name" value="Proton-linked_MCT"/>
</dbReference>
<dbReference type="GO" id="GO:0022857">
    <property type="term" value="F:transmembrane transporter activity"/>
    <property type="evidence" value="ECO:0007669"/>
    <property type="project" value="InterPro"/>
</dbReference>
<dbReference type="PANTHER" id="PTHR11360:SF290">
    <property type="entry name" value="MONOCARBOXYLATE MFS PERMEASE"/>
    <property type="match status" value="1"/>
</dbReference>
<dbReference type="RefSeq" id="WP_208620644.1">
    <property type="nucleotide sequence ID" value="NZ_FPBH01000005.1"/>
</dbReference>
<feature type="transmembrane region" description="Helical" evidence="4">
    <location>
        <begin position="240"/>
        <end position="262"/>
    </location>
</feature>
<keyword evidence="2 4" id="KW-1133">Transmembrane helix</keyword>
<feature type="transmembrane region" description="Helical" evidence="4">
    <location>
        <begin position="103"/>
        <end position="120"/>
    </location>
</feature>
<evidence type="ECO:0000313" key="7">
    <source>
        <dbReference type="Proteomes" id="UP000198844"/>
    </source>
</evidence>
<reference evidence="6 7" key="1">
    <citation type="submission" date="2016-10" db="EMBL/GenBank/DDBJ databases">
        <authorList>
            <person name="de Groot N.N."/>
        </authorList>
    </citation>
    <scope>NUCLEOTIDE SEQUENCE [LARGE SCALE GENOMIC DNA]</scope>
    <source>
        <strain evidence="6 7">LMG 27731</strain>
    </source>
</reference>
<dbReference type="AlphaFoldDB" id="A0A1I7BQT6"/>
<feature type="transmembrane region" description="Helical" evidence="4">
    <location>
        <begin position="268"/>
        <end position="288"/>
    </location>
</feature>
<evidence type="ECO:0000313" key="6">
    <source>
        <dbReference type="EMBL" id="SFT89526.1"/>
    </source>
</evidence>
<feature type="transmembrane region" description="Helical" evidence="4">
    <location>
        <begin position="300"/>
        <end position="322"/>
    </location>
</feature>
<dbReference type="Pfam" id="PF07690">
    <property type="entry name" value="MFS_1"/>
    <property type="match status" value="1"/>
</dbReference>
<feature type="transmembrane region" description="Helical" evidence="4">
    <location>
        <begin position="196"/>
        <end position="219"/>
    </location>
</feature>
<feature type="transmembrane region" description="Helical" evidence="4">
    <location>
        <begin position="70"/>
        <end position="91"/>
    </location>
</feature>
<feature type="transmembrane region" description="Helical" evidence="4">
    <location>
        <begin position="394"/>
        <end position="413"/>
    </location>
</feature>
<dbReference type="PANTHER" id="PTHR11360">
    <property type="entry name" value="MONOCARBOXYLATE TRANSPORTER"/>
    <property type="match status" value="1"/>
</dbReference>
<dbReference type="PROSITE" id="PS50850">
    <property type="entry name" value="MFS"/>
    <property type="match status" value="1"/>
</dbReference>
<dbReference type="InterPro" id="IPR020846">
    <property type="entry name" value="MFS_dom"/>
</dbReference>
<feature type="transmembrane region" description="Helical" evidence="4">
    <location>
        <begin position="328"/>
        <end position="356"/>
    </location>
</feature>
<dbReference type="Gene3D" id="1.20.1250.20">
    <property type="entry name" value="MFS general substrate transporter like domains"/>
    <property type="match status" value="1"/>
</dbReference>